<dbReference type="InterPro" id="IPR002933">
    <property type="entry name" value="Peptidase_M20"/>
</dbReference>
<keyword evidence="1" id="KW-0378">Hydrolase</keyword>
<gene>
    <name evidence="3" type="ORF">ACFO3G_05230</name>
</gene>
<accession>A0ABV9K8J9</accession>
<dbReference type="InterPro" id="IPR001160">
    <property type="entry name" value="Peptidase_M20C"/>
</dbReference>
<dbReference type="Proteomes" id="UP001596020">
    <property type="component" value="Unassembled WGS sequence"/>
</dbReference>
<dbReference type="PIRSF" id="PIRSF016599">
    <property type="entry name" value="Xaa-His_dipept"/>
    <property type="match status" value="1"/>
</dbReference>
<dbReference type="SUPFAM" id="SSF53187">
    <property type="entry name" value="Zn-dependent exopeptidases"/>
    <property type="match status" value="1"/>
</dbReference>
<dbReference type="Pfam" id="PF07687">
    <property type="entry name" value="M20_dimer"/>
    <property type="match status" value="1"/>
</dbReference>
<keyword evidence="4" id="KW-1185">Reference proteome</keyword>
<evidence type="ECO:0000313" key="3">
    <source>
        <dbReference type="EMBL" id="MFC4666001.1"/>
    </source>
</evidence>
<feature type="domain" description="Peptidase M20 dimerisation" evidence="2">
    <location>
        <begin position="209"/>
        <end position="295"/>
    </location>
</feature>
<protein>
    <submittedName>
        <fullName evidence="3">Aminoacyl-histidine dipeptidase</fullName>
    </submittedName>
</protein>
<dbReference type="NCBIfam" id="TIGR01893">
    <property type="entry name" value="aa-his-dipept"/>
    <property type="match status" value="1"/>
</dbReference>
<dbReference type="Pfam" id="PF01546">
    <property type="entry name" value="Peptidase_M20"/>
    <property type="match status" value="1"/>
</dbReference>
<proteinExistence type="predicted"/>
<evidence type="ECO:0000259" key="2">
    <source>
        <dbReference type="Pfam" id="PF07687"/>
    </source>
</evidence>
<dbReference type="Gene3D" id="3.40.630.10">
    <property type="entry name" value="Zn peptidases"/>
    <property type="match status" value="2"/>
</dbReference>
<dbReference type="EMBL" id="JBHSGO010000164">
    <property type="protein sequence ID" value="MFC4666001.1"/>
    <property type="molecule type" value="Genomic_DNA"/>
</dbReference>
<comment type="caution">
    <text evidence="3">The sequence shown here is derived from an EMBL/GenBank/DDBJ whole genome shotgun (WGS) entry which is preliminary data.</text>
</comment>
<dbReference type="PRINTS" id="PR00934">
    <property type="entry name" value="XHISDIPTASE"/>
</dbReference>
<name>A0ABV9K8J9_9PORP</name>
<dbReference type="CDD" id="cd03890">
    <property type="entry name" value="M20_pepD"/>
    <property type="match status" value="1"/>
</dbReference>
<dbReference type="PANTHER" id="PTHR43501">
    <property type="entry name" value="CYTOSOL NON-SPECIFIC DIPEPTIDASE"/>
    <property type="match status" value="1"/>
</dbReference>
<dbReference type="PANTHER" id="PTHR43501:SF1">
    <property type="entry name" value="CYTOSOL NON-SPECIFIC DIPEPTIDASE"/>
    <property type="match status" value="1"/>
</dbReference>
<organism evidence="3 4">
    <name type="scientific">Falsiporphyromonas endometrii</name>
    <dbReference type="NCBI Taxonomy" id="1387297"/>
    <lineage>
        <taxon>Bacteria</taxon>
        <taxon>Pseudomonadati</taxon>
        <taxon>Bacteroidota</taxon>
        <taxon>Bacteroidia</taxon>
        <taxon>Bacteroidales</taxon>
        <taxon>Porphyromonadaceae</taxon>
        <taxon>Falsiporphyromonas</taxon>
    </lineage>
</organism>
<evidence type="ECO:0000313" key="4">
    <source>
        <dbReference type="Proteomes" id="UP001596020"/>
    </source>
</evidence>
<dbReference type="RefSeq" id="WP_380078638.1">
    <property type="nucleotide sequence ID" value="NZ_JBHSGO010000164.1"/>
</dbReference>
<reference evidence="4" key="1">
    <citation type="journal article" date="2019" name="Int. J. Syst. Evol. Microbiol.">
        <title>The Global Catalogue of Microorganisms (GCM) 10K type strain sequencing project: providing services to taxonomists for standard genome sequencing and annotation.</title>
        <authorList>
            <consortium name="The Broad Institute Genomics Platform"/>
            <consortium name="The Broad Institute Genome Sequencing Center for Infectious Disease"/>
            <person name="Wu L."/>
            <person name="Ma J."/>
        </authorList>
    </citation>
    <scope>NUCLEOTIDE SEQUENCE [LARGE SCALE GENOMIC DNA]</scope>
    <source>
        <strain evidence="4">CGMCC 4.7357</strain>
    </source>
</reference>
<evidence type="ECO:0000256" key="1">
    <source>
        <dbReference type="ARBA" id="ARBA00022801"/>
    </source>
</evidence>
<sequence>MATEIKSLKPNAVWSYFYELTQRPRPTFHSQIVGKYIFEEGKRLGLDTEMDEIGNVIIRKPATPGMEGKPTVTFQAHMDMVPQKDANIEHDFEKDPIDAYIDGDWVTARGTTLGADDGMGVALALAIMADKDIKHGPIEALITVDEEVGMDGANNLQPGFSKGDILINIDSEAEGQLFVGCAGGVDVNVSLEYKDECECPASDVAFKVSLSGLKGGHSGLDINIGRANANKLINRFLKEAVEYYGARLAWLEGGSLRNAIPRDATAIITMTDDENISALWELVSDYQDLFNEEFKGIENNIIFKIEKVETPKTLIPEEIQDALINSVEACVNGAISMLTDFPGTVESSTNLAKIIAHDGKVDIVFLVRSSSESRKEWVASALESAFTLGGFKVEFEGSYNGWQPNIKSKALEMLRKSIVKVYKKEPEVLVMHAGLECGIIQGVMPNMDMISIGPEIKSPHSPEEKVLISSVEKLWYVLTDALENL</sequence>
<dbReference type="InterPro" id="IPR011650">
    <property type="entry name" value="Peptidase_M20_dimer"/>
</dbReference>